<sequence>MIHGPRGSARGFGFPFGLKNSSNPAAGDISTETPRSWPRRAGKVEAEDENTSADAIARSGDVAKDTLFFSLSLTDTHLNNLSVTPSHRHVGLGQSSAVDFPASSANLGSPQQSMRPSPPQGSAHLAIGRQQHPKSASRAIFDGSNAGESPEQVTGEEEIQSFFSSRMTYRNLPIHEVGFGRFHNTWVGLHFHVFKTDFSR</sequence>
<accession>A0ABQ9SIS7</accession>
<evidence type="ECO:0000313" key="3">
    <source>
        <dbReference type="Proteomes" id="UP001241169"/>
    </source>
</evidence>
<feature type="region of interest" description="Disordered" evidence="1">
    <location>
        <begin position="1"/>
        <end position="52"/>
    </location>
</feature>
<dbReference type="GeneID" id="85376033"/>
<dbReference type="EMBL" id="MOPA01000006">
    <property type="protein sequence ID" value="KAK1537752.1"/>
    <property type="molecule type" value="Genomic_DNA"/>
</dbReference>
<feature type="region of interest" description="Disordered" evidence="1">
    <location>
        <begin position="101"/>
        <end position="156"/>
    </location>
</feature>
<name>A0ABQ9SIS7_9PEZI</name>
<proteinExistence type="predicted"/>
<protein>
    <submittedName>
        <fullName evidence="2">Uncharacterized protein</fullName>
    </submittedName>
</protein>
<keyword evidence="3" id="KW-1185">Reference proteome</keyword>
<dbReference type="RefSeq" id="XP_060348504.1">
    <property type="nucleotide sequence ID" value="XM_060492134.1"/>
</dbReference>
<evidence type="ECO:0000256" key="1">
    <source>
        <dbReference type="SAM" id="MobiDB-lite"/>
    </source>
</evidence>
<dbReference type="Proteomes" id="UP001241169">
    <property type="component" value="Unassembled WGS sequence"/>
</dbReference>
<evidence type="ECO:0000313" key="2">
    <source>
        <dbReference type="EMBL" id="KAK1537752.1"/>
    </source>
</evidence>
<gene>
    <name evidence="2" type="ORF">CPAR01_07865</name>
</gene>
<organism evidence="2 3">
    <name type="scientific">Colletotrichum paranaense</name>
    <dbReference type="NCBI Taxonomy" id="1914294"/>
    <lineage>
        <taxon>Eukaryota</taxon>
        <taxon>Fungi</taxon>
        <taxon>Dikarya</taxon>
        <taxon>Ascomycota</taxon>
        <taxon>Pezizomycotina</taxon>
        <taxon>Sordariomycetes</taxon>
        <taxon>Hypocreomycetidae</taxon>
        <taxon>Glomerellales</taxon>
        <taxon>Glomerellaceae</taxon>
        <taxon>Colletotrichum</taxon>
        <taxon>Colletotrichum acutatum species complex</taxon>
    </lineage>
</organism>
<comment type="caution">
    <text evidence="2">The sequence shown here is derived from an EMBL/GenBank/DDBJ whole genome shotgun (WGS) entry which is preliminary data.</text>
</comment>
<feature type="compositionally biased region" description="Polar residues" evidence="1">
    <location>
        <begin position="19"/>
        <end position="34"/>
    </location>
</feature>
<reference evidence="2 3" key="1">
    <citation type="submission" date="2016-10" db="EMBL/GenBank/DDBJ databases">
        <title>The genome sequence of Colletotrichum fioriniae PJ7.</title>
        <authorList>
            <person name="Baroncelli R."/>
        </authorList>
    </citation>
    <scope>NUCLEOTIDE SEQUENCE [LARGE SCALE GENOMIC DNA]</scope>
    <source>
        <strain evidence="2 3">IMI 384185</strain>
    </source>
</reference>